<feature type="transmembrane region" description="Helical" evidence="8">
    <location>
        <begin position="285"/>
        <end position="306"/>
    </location>
</feature>
<sequence length="422" mass="42821">MSEAVCRLSVRTDSERTSDTTDLVLPAGAAVDALLPDIVALAHARAPEGVSWHLSRAAGDPIDGSLSLRQNGVHDGDILELRRSTVPEFGTLRRHTATMAADQAPRDATGHLVGPVLCLWAVTAASVLLLWSAARGDHFTAATVGCGGALAAVAMSWRSGRAAWPAAAVVLAFAAGFSAVPGGPAAPNVLLGSATAFAVALVLLRIGVLPVSVAAVAFTMPTMVATVAASMWSVALASTGVATTVAAFVVLSAAPRCAVTVAGLTPRSATVTDGDPQRIELAQRVLTAMVVGAAAAAAAGAVVVAMGAVHESRTSTVVFIWVATAAIALRAPSYRHPARRWAVMVAGMVCTTAALVVTAMAFPGWAAWLGGGVIAVVLGAQRIGRVSATVGRGFVHLEYVALVAVPACALWTADVFRLARGL</sequence>
<feature type="domain" description="EccD-like transmembrane" evidence="9">
    <location>
        <begin position="116"/>
        <end position="422"/>
    </location>
</feature>
<proteinExistence type="inferred from homology"/>
<dbReference type="AlphaFoldDB" id="A0A4V3AX31"/>
<evidence type="ECO:0000256" key="6">
    <source>
        <dbReference type="ARBA" id="ARBA00023136"/>
    </source>
</evidence>
<evidence type="ECO:0000256" key="1">
    <source>
        <dbReference type="ARBA" id="ARBA00004651"/>
    </source>
</evidence>
<comment type="subcellular location">
    <subcellularLocation>
        <location evidence="1">Cell membrane</location>
        <topology evidence="1">Multi-pass membrane protein</topology>
    </subcellularLocation>
</comment>
<evidence type="ECO:0000256" key="3">
    <source>
        <dbReference type="ARBA" id="ARBA00022475"/>
    </source>
</evidence>
<keyword evidence="5 8" id="KW-1133">Transmembrane helix</keyword>
<dbReference type="Proteomes" id="UP000294929">
    <property type="component" value="Unassembled WGS sequence"/>
</dbReference>
<reference evidence="10 11" key="1">
    <citation type="submission" date="2019-01" db="EMBL/GenBank/DDBJ databases">
        <title>High-quality-draft genome sequences of five non-tuberculosis mycobacteriaceae isolated from a nosocomial environment.</title>
        <authorList>
            <person name="Tiago I."/>
            <person name="Alarico S."/>
            <person name="Pereira S.G."/>
            <person name="Coelho C."/>
            <person name="Maranha A."/>
            <person name="Empadinhas N."/>
        </authorList>
    </citation>
    <scope>NUCLEOTIDE SEQUENCE [LARGE SCALE GENOMIC DNA]</scope>
    <source>
        <strain evidence="10 11">24AIII</strain>
    </source>
</reference>
<dbReference type="EMBL" id="SDLO01000001">
    <property type="protein sequence ID" value="TDK93556.1"/>
    <property type="molecule type" value="Genomic_DNA"/>
</dbReference>
<dbReference type="InterPro" id="IPR006707">
    <property type="entry name" value="T7SS_EccD"/>
</dbReference>
<name>A0A4V3AX31_MYCMU</name>
<dbReference type="GO" id="GO:0005886">
    <property type="term" value="C:plasma membrane"/>
    <property type="evidence" value="ECO:0007669"/>
    <property type="project" value="UniProtKB-SubCell"/>
</dbReference>
<accession>A0A4V3AX31</accession>
<evidence type="ECO:0000256" key="4">
    <source>
        <dbReference type="ARBA" id="ARBA00022692"/>
    </source>
</evidence>
<evidence type="ECO:0000259" key="9">
    <source>
        <dbReference type="Pfam" id="PF19053"/>
    </source>
</evidence>
<evidence type="ECO:0000313" key="10">
    <source>
        <dbReference type="EMBL" id="TDK93556.1"/>
    </source>
</evidence>
<evidence type="ECO:0000256" key="2">
    <source>
        <dbReference type="ARBA" id="ARBA00006162"/>
    </source>
</evidence>
<comment type="similarity">
    <text evidence="2">Belongs to the EccD/Snm4 family.</text>
</comment>
<feature type="transmembrane region" description="Helical" evidence="8">
    <location>
        <begin position="365"/>
        <end position="383"/>
    </location>
</feature>
<dbReference type="NCBIfam" id="TIGR03920">
    <property type="entry name" value="T7SS_EccD"/>
    <property type="match status" value="1"/>
</dbReference>
<dbReference type="InterPro" id="IPR044049">
    <property type="entry name" value="EccD_transm"/>
</dbReference>
<feature type="transmembrane region" description="Helical" evidence="8">
    <location>
        <begin position="341"/>
        <end position="359"/>
    </location>
</feature>
<protein>
    <submittedName>
        <fullName evidence="10">Type VII secretion integral membrane protein EccD</fullName>
    </submittedName>
</protein>
<keyword evidence="4 8" id="KW-0812">Transmembrane</keyword>
<dbReference type="Pfam" id="PF08817">
    <property type="entry name" value="YukD"/>
    <property type="match status" value="1"/>
</dbReference>
<evidence type="ECO:0000256" key="8">
    <source>
        <dbReference type="SAM" id="Phobius"/>
    </source>
</evidence>
<evidence type="ECO:0000313" key="11">
    <source>
        <dbReference type="Proteomes" id="UP000294929"/>
    </source>
</evidence>
<keyword evidence="3" id="KW-1003">Cell membrane</keyword>
<feature type="transmembrane region" description="Helical" evidence="8">
    <location>
        <begin position="395"/>
        <end position="413"/>
    </location>
</feature>
<feature type="transmembrane region" description="Helical" evidence="8">
    <location>
        <begin position="312"/>
        <end position="329"/>
    </location>
</feature>
<evidence type="ECO:0000256" key="5">
    <source>
        <dbReference type="ARBA" id="ARBA00022989"/>
    </source>
</evidence>
<feature type="compositionally biased region" description="Basic and acidic residues" evidence="7">
    <location>
        <begin position="10"/>
        <end position="19"/>
    </location>
</feature>
<evidence type="ECO:0000256" key="7">
    <source>
        <dbReference type="SAM" id="MobiDB-lite"/>
    </source>
</evidence>
<dbReference type="Pfam" id="PF19053">
    <property type="entry name" value="EccD"/>
    <property type="match status" value="1"/>
</dbReference>
<dbReference type="InterPro" id="IPR024962">
    <property type="entry name" value="YukD-like"/>
</dbReference>
<dbReference type="RefSeq" id="WP_133425281.1">
    <property type="nucleotide sequence ID" value="NZ_SDLO01000001.1"/>
</dbReference>
<feature type="transmembrane region" description="Helical" evidence="8">
    <location>
        <begin position="162"/>
        <end position="180"/>
    </location>
</feature>
<organism evidence="10 11">
    <name type="scientific">Mycolicibacterium mucogenicum</name>
    <name type="common">Mycobacterium mucogenicum</name>
    <dbReference type="NCBI Taxonomy" id="56689"/>
    <lineage>
        <taxon>Bacteria</taxon>
        <taxon>Bacillati</taxon>
        <taxon>Actinomycetota</taxon>
        <taxon>Actinomycetes</taxon>
        <taxon>Mycobacteriales</taxon>
        <taxon>Mycobacteriaceae</taxon>
        <taxon>Mycolicibacterium</taxon>
    </lineage>
</organism>
<comment type="caution">
    <text evidence="10">The sequence shown here is derived from an EMBL/GenBank/DDBJ whole genome shotgun (WGS) entry which is preliminary data.</text>
</comment>
<feature type="transmembrane region" description="Helical" evidence="8">
    <location>
        <begin position="112"/>
        <end position="133"/>
    </location>
</feature>
<keyword evidence="6 8" id="KW-0472">Membrane</keyword>
<gene>
    <name evidence="10" type="primary">eccD</name>
    <name evidence="10" type="ORF">EUA03_00075</name>
</gene>
<dbReference type="Gene3D" id="3.10.20.90">
    <property type="entry name" value="Phosphatidylinositol 3-kinase Catalytic Subunit, Chain A, domain 1"/>
    <property type="match status" value="1"/>
</dbReference>
<feature type="region of interest" description="Disordered" evidence="7">
    <location>
        <begin position="1"/>
        <end position="20"/>
    </location>
</feature>